<dbReference type="Proteomes" id="UP000183400">
    <property type="component" value="Unassembled WGS sequence"/>
</dbReference>
<gene>
    <name evidence="2" type="ORF">SAMN05444358_10311</name>
</gene>
<feature type="chain" id="PRO_5010285369" evidence="1">
    <location>
        <begin position="20"/>
        <end position="135"/>
    </location>
</feature>
<dbReference type="RefSeq" id="WP_074736827.1">
    <property type="nucleotide sequence ID" value="NZ_FNNP01000003.1"/>
</dbReference>
<sequence length="135" mass="14468">MRFFISLCLATIIAAPAVAQGIGFGLGIRPAFRTKVTPLQDGTYEVVGIGSSAAVTYWCGIGDYAIRTLGIPSKQRIYVSKPYERGVRTVQFSLTPPEGGDTGRSYSVTVDKLGANMSAGTAQGYCRDNYINPDF</sequence>
<dbReference type="EMBL" id="FNNP01000003">
    <property type="protein sequence ID" value="SDX09668.1"/>
    <property type="molecule type" value="Genomic_DNA"/>
</dbReference>
<evidence type="ECO:0000313" key="3">
    <source>
        <dbReference type="Proteomes" id="UP000183400"/>
    </source>
</evidence>
<feature type="signal peptide" evidence="1">
    <location>
        <begin position="1"/>
        <end position="19"/>
    </location>
</feature>
<accession>A0A1H2YY25</accession>
<protein>
    <submittedName>
        <fullName evidence="2">Uncharacterized protein</fullName>
    </submittedName>
</protein>
<organism evidence="2 3">
    <name type="scientific">Ruegeria halocynthiae</name>
    <dbReference type="NCBI Taxonomy" id="985054"/>
    <lineage>
        <taxon>Bacteria</taxon>
        <taxon>Pseudomonadati</taxon>
        <taxon>Pseudomonadota</taxon>
        <taxon>Alphaproteobacteria</taxon>
        <taxon>Rhodobacterales</taxon>
        <taxon>Roseobacteraceae</taxon>
        <taxon>Ruegeria</taxon>
    </lineage>
</organism>
<dbReference type="OrthoDB" id="7875627at2"/>
<dbReference type="AlphaFoldDB" id="A0A1H2YY25"/>
<dbReference type="STRING" id="985054.SAMN05444358_10311"/>
<proteinExistence type="predicted"/>
<reference evidence="3" key="1">
    <citation type="submission" date="2016-10" db="EMBL/GenBank/DDBJ databases">
        <authorList>
            <person name="Varghese N."/>
            <person name="Submissions S."/>
        </authorList>
    </citation>
    <scope>NUCLEOTIDE SEQUENCE [LARGE SCALE GENOMIC DNA]</scope>
    <source>
        <strain evidence="3">DSM 27839</strain>
    </source>
</reference>
<name>A0A1H2YY25_9RHOB</name>
<keyword evidence="3" id="KW-1185">Reference proteome</keyword>
<evidence type="ECO:0000313" key="2">
    <source>
        <dbReference type="EMBL" id="SDX09668.1"/>
    </source>
</evidence>
<keyword evidence="1" id="KW-0732">Signal</keyword>
<evidence type="ECO:0000256" key="1">
    <source>
        <dbReference type="SAM" id="SignalP"/>
    </source>
</evidence>